<dbReference type="EMBL" id="AMZH03006936">
    <property type="protein sequence ID" value="RRT62551.1"/>
    <property type="molecule type" value="Genomic_DNA"/>
</dbReference>
<comment type="caution">
    <text evidence="2">The sequence shown here is derived from an EMBL/GenBank/DDBJ whole genome shotgun (WGS) entry which is preliminary data.</text>
</comment>
<accession>A0A426ZF08</accession>
<dbReference type="Proteomes" id="UP000287651">
    <property type="component" value="Unassembled WGS sequence"/>
</dbReference>
<evidence type="ECO:0000313" key="3">
    <source>
        <dbReference type="Proteomes" id="UP000287651"/>
    </source>
</evidence>
<proteinExistence type="predicted"/>
<gene>
    <name evidence="2" type="ORF">B296_00010317</name>
</gene>
<organism evidence="2 3">
    <name type="scientific">Ensete ventricosum</name>
    <name type="common">Abyssinian banana</name>
    <name type="synonym">Musa ensete</name>
    <dbReference type="NCBI Taxonomy" id="4639"/>
    <lineage>
        <taxon>Eukaryota</taxon>
        <taxon>Viridiplantae</taxon>
        <taxon>Streptophyta</taxon>
        <taxon>Embryophyta</taxon>
        <taxon>Tracheophyta</taxon>
        <taxon>Spermatophyta</taxon>
        <taxon>Magnoliopsida</taxon>
        <taxon>Liliopsida</taxon>
        <taxon>Zingiberales</taxon>
        <taxon>Musaceae</taxon>
        <taxon>Ensete</taxon>
    </lineage>
</organism>
<name>A0A426ZF08_ENSVE</name>
<evidence type="ECO:0000256" key="1">
    <source>
        <dbReference type="SAM" id="MobiDB-lite"/>
    </source>
</evidence>
<feature type="region of interest" description="Disordered" evidence="1">
    <location>
        <begin position="1"/>
        <end position="22"/>
    </location>
</feature>
<dbReference type="AlphaFoldDB" id="A0A426ZF08"/>
<sequence length="87" mass="9846">MEGEVLHGIDELVGEDTRGTEREEADVQLLVVEGHKARHPKCATTVTGRSQTREANSKEEDELNVLLLKHTRGWKESEQKYWNSAST</sequence>
<protein>
    <submittedName>
        <fullName evidence="2">Uncharacterized protein</fullName>
    </submittedName>
</protein>
<evidence type="ECO:0000313" key="2">
    <source>
        <dbReference type="EMBL" id="RRT62551.1"/>
    </source>
</evidence>
<reference evidence="2 3" key="1">
    <citation type="journal article" date="2014" name="Agronomy (Basel)">
        <title>A Draft Genome Sequence for Ensete ventricosum, the Drought-Tolerant Tree Against Hunger.</title>
        <authorList>
            <person name="Harrison J."/>
            <person name="Moore K.A."/>
            <person name="Paszkiewicz K."/>
            <person name="Jones T."/>
            <person name="Grant M."/>
            <person name="Ambacheew D."/>
            <person name="Muzemil S."/>
            <person name="Studholme D.J."/>
        </authorList>
    </citation>
    <scope>NUCLEOTIDE SEQUENCE [LARGE SCALE GENOMIC DNA]</scope>
</reference>